<dbReference type="PANTHER" id="PTHR47447">
    <property type="entry name" value="OS03G0856100 PROTEIN"/>
    <property type="match status" value="1"/>
</dbReference>
<dbReference type="Pfam" id="PF01535">
    <property type="entry name" value="PPR"/>
    <property type="match status" value="1"/>
</dbReference>
<comment type="caution">
    <text evidence="6">The sequence shown here is derived from an EMBL/GenBank/DDBJ whole genome shotgun (WGS) entry which is preliminary data.</text>
</comment>
<evidence type="ECO:0000313" key="6">
    <source>
        <dbReference type="EMBL" id="GEM11546.1"/>
    </source>
</evidence>
<gene>
    <name evidence="6" type="ORF">Rt10032_c15g5563</name>
</gene>
<keyword evidence="2" id="KW-0677">Repeat</keyword>
<dbReference type="EMBL" id="BJWK01000015">
    <property type="protein sequence ID" value="GEM11546.1"/>
    <property type="molecule type" value="Genomic_DNA"/>
</dbReference>
<reference evidence="6 7" key="1">
    <citation type="submission" date="2019-07" db="EMBL/GenBank/DDBJ databases">
        <title>Rhodotorula toruloides NBRC10032 genome sequencing.</title>
        <authorList>
            <person name="Shida Y."/>
            <person name="Takaku H."/>
            <person name="Ogasawara W."/>
            <person name="Mori K."/>
        </authorList>
    </citation>
    <scope>NUCLEOTIDE SEQUENCE [LARGE SCALE GENOMIC DNA]</scope>
    <source>
        <strain evidence="6 7">NBRC10032</strain>
    </source>
</reference>
<dbReference type="OrthoDB" id="185373at2759"/>
<evidence type="ECO:0008006" key="8">
    <source>
        <dbReference type="Google" id="ProtNLM"/>
    </source>
</evidence>
<feature type="compositionally biased region" description="Basic and acidic residues" evidence="5">
    <location>
        <begin position="446"/>
        <end position="457"/>
    </location>
</feature>
<feature type="compositionally biased region" description="Basic and acidic residues" evidence="5">
    <location>
        <begin position="407"/>
        <end position="418"/>
    </location>
</feature>
<comment type="similarity">
    <text evidence="1">Belongs to the CCM1 family.</text>
</comment>
<comment type="function">
    <text evidence="3">Regulates mitochondrial small subunit maturation by controlling 15S rRNA 5'-end processing. Localizes to the 5' precursor of the 15S rRNA in a position that is subsequently occupied by mS47 in the mature yeast mtSSU. Uses structure and sequence-specific RNA recognition, binding to a single-stranded region of the precursor and specifically recognizing bases -6 to -1. The exchange of Ccm1 for mS47 is coupled to the irreversible removal of precursor rRNA that is accompanied by conformational changes of the mitoribosomal proteins uS5m and mS26. These conformational changes signal completion of 5'-end rRNA processing through protection of the mature 5'-end of the 15S rRNA and stabilization of mS47. The removal of the 5' precursor together with the dissociation of Ccm1 may be catalyzed by the 5'-3' exoribonuclease Pet127. Involved in the specific removal of group I introns in mitochondrial encoded transcripts.</text>
</comment>
<dbReference type="PANTHER" id="PTHR47447:SF17">
    <property type="entry name" value="OS12G0638900 PROTEIN"/>
    <property type="match status" value="1"/>
</dbReference>
<organism evidence="6 7">
    <name type="scientific">Rhodotorula toruloides</name>
    <name type="common">Yeast</name>
    <name type="synonym">Rhodosporidium toruloides</name>
    <dbReference type="NCBI Taxonomy" id="5286"/>
    <lineage>
        <taxon>Eukaryota</taxon>
        <taxon>Fungi</taxon>
        <taxon>Dikarya</taxon>
        <taxon>Basidiomycota</taxon>
        <taxon>Pucciniomycotina</taxon>
        <taxon>Microbotryomycetes</taxon>
        <taxon>Sporidiobolales</taxon>
        <taxon>Sporidiobolaceae</taxon>
        <taxon>Rhodotorula</taxon>
    </lineage>
</organism>
<dbReference type="Proteomes" id="UP000321518">
    <property type="component" value="Unassembled WGS sequence"/>
</dbReference>
<proteinExistence type="inferred from homology"/>
<feature type="region of interest" description="Disordered" evidence="5">
    <location>
        <begin position="401"/>
        <end position="462"/>
    </location>
</feature>
<evidence type="ECO:0000256" key="4">
    <source>
        <dbReference type="ARBA" id="ARBA00044511"/>
    </source>
</evidence>
<sequence length="929" mass="102823">MLSAFSTIARLARPLARAATLAASLSTSTAAGKAESGVQGAGKGNNGIPRRPPHPHKRRGALVKFGHAGDVQGAKTLYRTRTRWLVNAIVNGFEVERDRLLVILRKRKIPSATFAAWLDIVSRSDPVYALTTLDLLPSARPDAEIGATAKEGSIDCPDWLYLTIPSFVTDLSHVPYLVAQIGSPRFNAMDEQNRSLFLARCVQVCLDLQHFVALRETIEWIAYTPETSPSTIRHTDSFEQLFEALATGRAPYHVADGDLSLILRPLVTLLRSTLRKRGIPTTHQIYNSLWSTRLAPWDPDEIISLLSEMTDSGITPSQAILHRVMQTCINAGQGDMADTVMLELVSQRKVSGQKLRQLRHLLGRPSLDRKSLERDASLKLAAAAEEVKDLAEIKEALEALLPEDGEGTEHDSADRAGQDLEGAETGGASDVIRTDGGESPSARCQAVEDVRQPKDRPVTPVPLHEAHDEATTTFLRRSPLTFDYLRSLRDYIAYGDGTFPRPPLTYFDRVSWLVFFSTVAERSDVNPDLLVAILARMHLDSAGPSRKGVFKPPRPTPGMYAIVLQAYRHHGRPQDAVQVFSLLEKGVLKDSNWRSNPALLDALVRAYCAFRRDDLALRLLDQYTRENEPQPRRRAPRRDEVLNPTKADGKLRTATLNAVLYCLSRQGRYARAHAFYTQYDSKYGVRPDVATLSIMLDAARLASAHVGGGWRSPLDAFYGADVGQSAFHGGPGGGQRERKTGDIDDKWDGVVAWRRLEKLVFEDVIEANWQDAKVHSPLQQDRGVLRWLGRTLGSSPGQGAVQSDKPDGPPPDWRPFAVTLSPTPPRYPYLYPNDVVFRALIQLVGAHAHISDIPLIVAWMRHLGVHPSRLTLGLAMAHVDGDASIAPNKVEGWRRWLIDWLGEEQVPSDREIAWVRRGGGRAGHPTLVG</sequence>
<name>A0A511KNW8_RHOTO</name>
<feature type="region of interest" description="Disordered" evidence="5">
    <location>
        <begin position="32"/>
        <end position="59"/>
    </location>
</feature>
<accession>A0A511KNW8</accession>
<evidence type="ECO:0000256" key="2">
    <source>
        <dbReference type="ARBA" id="ARBA00022737"/>
    </source>
</evidence>
<evidence type="ECO:0000256" key="3">
    <source>
        <dbReference type="ARBA" id="ARBA00044493"/>
    </source>
</evidence>
<evidence type="ECO:0000313" key="7">
    <source>
        <dbReference type="Proteomes" id="UP000321518"/>
    </source>
</evidence>
<dbReference type="AlphaFoldDB" id="A0A511KNW8"/>
<dbReference type="InterPro" id="IPR011990">
    <property type="entry name" value="TPR-like_helical_dom_sf"/>
</dbReference>
<protein>
    <recommendedName>
        <fullName evidence="8">Pentatricopeptide repeat protein</fullName>
    </recommendedName>
</protein>
<evidence type="ECO:0000256" key="1">
    <source>
        <dbReference type="ARBA" id="ARBA00006192"/>
    </source>
</evidence>
<dbReference type="InterPro" id="IPR002885">
    <property type="entry name" value="PPR_rpt"/>
</dbReference>
<dbReference type="Gene3D" id="1.25.40.10">
    <property type="entry name" value="Tetratricopeptide repeat domain"/>
    <property type="match status" value="2"/>
</dbReference>
<comment type="subunit">
    <text evidence="4">Binds to mitochondrial small subunit 15S rRNA.</text>
</comment>
<evidence type="ECO:0000256" key="5">
    <source>
        <dbReference type="SAM" id="MobiDB-lite"/>
    </source>
</evidence>